<accession>A0A427YA93</accession>
<dbReference type="EMBL" id="RSCE01000001">
    <property type="protein sequence ID" value="RSH88008.1"/>
    <property type="molecule type" value="Genomic_DNA"/>
</dbReference>
<dbReference type="GO" id="GO:0008270">
    <property type="term" value="F:zinc ion binding"/>
    <property type="evidence" value="ECO:0007669"/>
    <property type="project" value="InterPro"/>
</dbReference>
<feature type="region of interest" description="Disordered" evidence="3">
    <location>
        <begin position="100"/>
        <end position="127"/>
    </location>
</feature>
<keyword evidence="2" id="KW-0539">Nucleus</keyword>
<dbReference type="InterPro" id="IPR021858">
    <property type="entry name" value="Fun_TF"/>
</dbReference>
<name>A0A427YA93_9TREE</name>
<evidence type="ECO:0000313" key="6">
    <source>
        <dbReference type="Proteomes" id="UP000279236"/>
    </source>
</evidence>
<proteinExistence type="predicted"/>
<dbReference type="InterPro" id="IPR001138">
    <property type="entry name" value="Zn2Cys6_DnaBD"/>
</dbReference>
<dbReference type="PROSITE" id="PS00463">
    <property type="entry name" value="ZN2_CY6_FUNGAL_1"/>
    <property type="match status" value="1"/>
</dbReference>
<evidence type="ECO:0000259" key="4">
    <source>
        <dbReference type="PROSITE" id="PS50048"/>
    </source>
</evidence>
<organism evidence="5 6">
    <name type="scientific">Apiotrichum porosum</name>
    <dbReference type="NCBI Taxonomy" id="105984"/>
    <lineage>
        <taxon>Eukaryota</taxon>
        <taxon>Fungi</taxon>
        <taxon>Dikarya</taxon>
        <taxon>Basidiomycota</taxon>
        <taxon>Agaricomycotina</taxon>
        <taxon>Tremellomycetes</taxon>
        <taxon>Trichosporonales</taxon>
        <taxon>Trichosporonaceae</taxon>
        <taxon>Apiotrichum</taxon>
    </lineage>
</organism>
<reference evidence="5 6" key="1">
    <citation type="submission" date="2018-11" db="EMBL/GenBank/DDBJ databases">
        <title>Genome sequence of Apiotrichum porosum DSM 27194.</title>
        <authorList>
            <person name="Aliyu H."/>
            <person name="Gorte O."/>
            <person name="Ochsenreither K."/>
        </authorList>
    </citation>
    <scope>NUCLEOTIDE SEQUENCE [LARGE SCALE GENOMIC DNA]</scope>
    <source>
        <strain evidence="5 6">DSM 27194</strain>
    </source>
</reference>
<comment type="subcellular location">
    <subcellularLocation>
        <location evidence="1">Nucleus</location>
    </subcellularLocation>
</comment>
<dbReference type="AlphaFoldDB" id="A0A427YA93"/>
<evidence type="ECO:0000256" key="2">
    <source>
        <dbReference type="ARBA" id="ARBA00023242"/>
    </source>
</evidence>
<comment type="caution">
    <text evidence="5">The sequence shown here is derived from an EMBL/GenBank/DDBJ whole genome shotgun (WGS) entry which is preliminary data.</text>
</comment>
<dbReference type="RefSeq" id="XP_028480216.1">
    <property type="nucleotide sequence ID" value="XM_028616359.1"/>
</dbReference>
<dbReference type="GO" id="GO:0005634">
    <property type="term" value="C:nucleus"/>
    <property type="evidence" value="ECO:0007669"/>
    <property type="project" value="UniProtKB-SubCell"/>
</dbReference>
<feature type="compositionally biased region" description="Low complexity" evidence="3">
    <location>
        <begin position="107"/>
        <end position="120"/>
    </location>
</feature>
<dbReference type="OrthoDB" id="2564140at2759"/>
<evidence type="ECO:0000313" key="5">
    <source>
        <dbReference type="EMBL" id="RSH88008.1"/>
    </source>
</evidence>
<sequence>MAADYSILTPAPSSFRGSAFNSPSTVPRTLPLRECDDGPAGLTAKGRQRVKRVRTVTGCVVCRQRRVKCDERRPRCTNCSRHPNRVCEYQFAPITPGRGSSDTMVLSSASTSAGTPSTSALPLSPDPPIADEPYLSSAYRDIVVERTLAGMIAAEGRGFEILNPTGGPSSLADALLSKLAYQLGPTSSFDPRSPTAPLRTLLAYHETIVRRSFTDLDDRESRLLCSTTALFATGSVTNRDELTDNYLGLLGAVGFTLFLSQVLAPAPGRWKEQLRAGVEWAVARGGPGWVIGVSPPLPGHRGGDLRNVQPIAMALYSDFTALLVMFASLTEGTLPIFINYNDVSWILASRALQLKCAPGMPDLFEALLAAPRIIVPTFATAVGLVSRRLAVDPQAEMVKEQLDHEVSSLRTELEVVWPPRLAGRQDSRRLQYGGRLWRLAVLILVIHKAQEFPPTSPELIMHVAQFIELCSEAASDIGHLSGWLWPILMVGCAACLQDHRTAIFGMLPLARSCVGEKDCSDEAGRILSLVHLHHDIGDHMYHIRDAVKDDPMLDVLLV</sequence>
<evidence type="ECO:0000256" key="1">
    <source>
        <dbReference type="ARBA" id="ARBA00004123"/>
    </source>
</evidence>
<dbReference type="Gene3D" id="4.10.240.10">
    <property type="entry name" value="Zn(2)-C6 fungal-type DNA-binding domain"/>
    <property type="match status" value="1"/>
</dbReference>
<dbReference type="Pfam" id="PF00172">
    <property type="entry name" value="Zn_clus"/>
    <property type="match status" value="1"/>
</dbReference>
<dbReference type="GeneID" id="39585074"/>
<dbReference type="PROSITE" id="PS50048">
    <property type="entry name" value="ZN2_CY6_FUNGAL_2"/>
    <property type="match status" value="1"/>
</dbReference>
<dbReference type="Pfam" id="PF11951">
    <property type="entry name" value="Fungal_trans_2"/>
    <property type="match status" value="1"/>
</dbReference>
<gene>
    <name evidence="5" type="ORF">EHS24_000531</name>
</gene>
<dbReference type="SUPFAM" id="SSF57701">
    <property type="entry name" value="Zn2/Cys6 DNA-binding domain"/>
    <property type="match status" value="1"/>
</dbReference>
<keyword evidence="6" id="KW-1185">Reference proteome</keyword>
<dbReference type="GO" id="GO:0000981">
    <property type="term" value="F:DNA-binding transcription factor activity, RNA polymerase II-specific"/>
    <property type="evidence" value="ECO:0007669"/>
    <property type="project" value="InterPro"/>
</dbReference>
<evidence type="ECO:0000256" key="3">
    <source>
        <dbReference type="SAM" id="MobiDB-lite"/>
    </source>
</evidence>
<protein>
    <recommendedName>
        <fullName evidence="4">Zn(2)-C6 fungal-type domain-containing protein</fullName>
    </recommendedName>
</protein>
<dbReference type="SMART" id="SM00066">
    <property type="entry name" value="GAL4"/>
    <property type="match status" value="1"/>
</dbReference>
<feature type="domain" description="Zn(2)-C6 fungal-type" evidence="4">
    <location>
        <begin position="58"/>
        <end position="89"/>
    </location>
</feature>
<dbReference type="CDD" id="cd00067">
    <property type="entry name" value="GAL4"/>
    <property type="match status" value="1"/>
</dbReference>
<dbReference type="InterPro" id="IPR036864">
    <property type="entry name" value="Zn2-C6_fun-type_DNA-bd_sf"/>
</dbReference>
<dbReference type="Proteomes" id="UP000279236">
    <property type="component" value="Unassembled WGS sequence"/>
</dbReference>
<dbReference type="PANTHER" id="PTHR37534:SF46">
    <property type="entry name" value="ZN(II)2CYS6 TRANSCRIPTION FACTOR (EUROFUNG)"/>
    <property type="match status" value="1"/>
</dbReference>
<dbReference type="PANTHER" id="PTHR37534">
    <property type="entry name" value="TRANSCRIPTIONAL ACTIVATOR PROTEIN UGA3"/>
    <property type="match status" value="1"/>
</dbReference>